<feature type="disulfide bond" evidence="9">
    <location>
        <begin position="812"/>
        <end position="824"/>
    </location>
</feature>
<feature type="disulfide bond" evidence="9">
    <location>
        <begin position="831"/>
        <end position="846"/>
    </location>
</feature>
<dbReference type="SMART" id="SM00192">
    <property type="entry name" value="LDLa"/>
    <property type="match status" value="4"/>
</dbReference>
<dbReference type="AlphaFoldDB" id="A0A834NIZ3"/>
<dbReference type="GO" id="GO:0005886">
    <property type="term" value="C:plasma membrane"/>
    <property type="evidence" value="ECO:0007669"/>
    <property type="project" value="TreeGrafter"/>
</dbReference>
<dbReference type="Proteomes" id="UP000617340">
    <property type="component" value="Unassembled WGS sequence"/>
</dbReference>
<feature type="disulfide bond" evidence="9">
    <location>
        <begin position="753"/>
        <end position="768"/>
    </location>
</feature>
<sequence length="851" mass="96755">MENQGFEGEQYRNNGKSSFIHADSAIYPDAHVYEDIGPSREEFCRISSGFLEESARSRVEQNGHSFITSNFENDAAEGIRSESSQSIYFQRNLTLPFRRGLLSSTSFPSTSYSIWEKRWKSSKERKDRSLERNFSDDPCSQEDNGNKNCALSRLREEDYVRASEKRRRKDCKHCRNKGNSVNSESQEKINASDEKGKEPSGSCPSNETIRFQHNDKFLPLCHSLCKSTEECMESTGQNSSSIAIFSISEKVQRQEQQQQQQQQHHRRHYHEQQHLPSRALEYLQYDRNDVETKLAHVVETSEDKALIISEKNQPNMRINSIYTQDHWYAKEPSIFFTDLKETSAFQCGARWYVILESKIVSIRNKFEVVGKQSILTWRRGYRDQEGGSSRARLFHCTTVRLTLANIPNVDISGPDRSVGCASGAPKARWLIDGRAKLKCPSVRFCTVYTMLKVKIEVWEYSRAYSLPVRMQTPTSQNRVNLRRSVRGEPPPDPARLHKHHRGWTLHLARPLEGSGCNRSLIFLLILILILLGVGAGALYIVFEPQKLQIIQLYLKSSSGNSSMQNVTSEESFSQVFSNESKNDVPTRTPTTSTIHMADVFLNVDLSFPDDTPLLITKTETEASNVVHANTNSTRYCDDCLSGEVCVGLVDEEVPICRIGLDPEDPTGCAGLCLINKQRCHRLDVDAFRCVEIEHYCLDDEWTCVNTLCIPMEKRCDGHMNCYDHSDEYNCVCNSETHFQCGNDTSCLPLERRCDGRIDCWDATDEINCTLACPLESEFTCSNGQCILRARFCDGLVDCADGSDEPHGCEGRCNKHEFTCQNNRCIAKGAKCNGIDDCGDYSDERHCKDHVM</sequence>
<evidence type="ECO:0000256" key="1">
    <source>
        <dbReference type="ARBA" id="ARBA00004167"/>
    </source>
</evidence>
<keyword evidence="4 11" id="KW-1133">Transmembrane helix</keyword>
<dbReference type="SUPFAM" id="SSF57424">
    <property type="entry name" value="LDL receptor-like module"/>
    <property type="match status" value="4"/>
</dbReference>
<evidence type="ECO:0000313" key="12">
    <source>
        <dbReference type="EMBL" id="KAF7409579.1"/>
    </source>
</evidence>
<comment type="caution">
    <text evidence="9">Lacks conserved residue(s) required for the propagation of feature annotation.</text>
</comment>
<evidence type="ECO:0000313" key="13">
    <source>
        <dbReference type="Proteomes" id="UP000617340"/>
    </source>
</evidence>
<keyword evidence="6 9" id="KW-1015">Disulfide bond</keyword>
<feature type="disulfide bond" evidence="9">
    <location>
        <begin position="703"/>
        <end position="721"/>
    </location>
</feature>
<evidence type="ECO:0000256" key="3">
    <source>
        <dbReference type="ARBA" id="ARBA00022737"/>
    </source>
</evidence>
<feature type="region of interest" description="Disordered" evidence="10">
    <location>
        <begin position="477"/>
        <end position="497"/>
    </location>
</feature>
<evidence type="ECO:0000256" key="8">
    <source>
        <dbReference type="ARBA" id="ARBA00023180"/>
    </source>
</evidence>
<feature type="disulfide bond" evidence="9">
    <location>
        <begin position="780"/>
        <end position="798"/>
    </location>
</feature>
<organism evidence="12 13">
    <name type="scientific">Vespula germanica</name>
    <name type="common">German yellow jacket</name>
    <name type="synonym">Paravespula germanica</name>
    <dbReference type="NCBI Taxonomy" id="30212"/>
    <lineage>
        <taxon>Eukaryota</taxon>
        <taxon>Metazoa</taxon>
        <taxon>Ecdysozoa</taxon>
        <taxon>Arthropoda</taxon>
        <taxon>Hexapoda</taxon>
        <taxon>Insecta</taxon>
        <taxon>Pterygota</taxon>
        <taxon>Neoptera</taxon>
        <taxon>Endopterygota</taxon>
        <taxon>Hymenoptera</taxon>
        <taxon>Apocrita</taxon>
        <taxon>Aculeata</taxon>
        <taxon>Vespoidea</taxon>
        <taxon>Vespidae</taxon>
        <taxon>Vespinae</taxon>
        <taxon>Vespula</taxon>
    </lineage>
</organism>
<keyword evidence="2 11" id="KW-0812">Transmembrane</keyword>
<evidence type="ECO:0000256" key="4">
    <source>
        <dbReference type="ARBA" id="ARBA00022989"/>
    </source>
</evidence>
<feature type="region of interest" description="Disordered" evidence="10">
    <location>
        <begin position="249"/>
        <end position="273"/>
    </location>
</feature>
<keyword evidence="7" id="KW-0675">Receptor</keyword>
<dbReference type="InterPro" id="IPR002172">
    <property type="entry name" value="LDrepeatLR_classA_rpt"/>
</dbReference>
<feature type="disulfide bond" evidence="9">
    <location>
        <begin position="819"/>
        <end position="837"/>
    </location>
</feature>
<accession>A0A834NIZ3</accession>
<keyword evidence="3" id="KW-0677">Repeat</keyword>
<evidence type="ECO:0000256" key="10">
    <source>
        <dbReference type="SAM" id="MobiDB-lite"/>
    </source>
</evidence>
<comment type="caution">
    <text evidence="12">The sequence shown here is derived from an EMBL/GenBank/DDBJ whole genome shotgun (WGS) entry which is preliminary data.</text>
</comment>
<dbReference type="InterPro" id="IPR051221">
    <property type="entry name" value="LDLR-related"/>
</dbReference>
<name>A0A834NIZ3_VESGE</name>
<dbReference type="InterPro" id="IPR036055">
    <property type="entry name" value="LDL_receptor-like_sf"/>
</dbReference>
<dbReference type="GO" id="GO:0043235">
    <property type="term" value="C:receptor complex"/>
    <property type="evidence" value="ECO:0007669"/>
    <property type="project" value="TreeGrafter"/>
</dbReference>
<keyword evidence="5 11" id="KW-0472">Membrane</keyword>
<keyword evidence="13" id="KW-1185">Reference proteome</keyword>
<dbReference type="PRINTS" id="PR00261">
    <property type="entry name" value="LDLRECEPTOR"/>
</dbReference>
<feature type="region of interest" description="Disordered" evidence="10">
    <location>
        <begin position="171"/>
        <end position="208"/>
    </location>
</feature>
<feature type="compositionally biased region" description="Basic and acidic residues" evidence="10">
    <location>
        <begin position="185"/>
        <end position="198"/>
    </location>
</feature>
<evidence type="ECO:0000256" key="2">
    <source>
        <dbReference type="ARBA" id="ARBA00022692"/>
    </source>
</evidence>
<dbReference type="CDD" id="cd00112">
    <property type="entry name" value="LDLa"/>
    <property type="match status" value="4"/>
</dbReference>
<feature type="disulfide bond" evidence="9">
    <location>
        <begin position="715"/>
        <end position="730"/>
    </location>
</feature>
<feature type="disulfide bond" evidence="9">
    <location>
        <begin position="696"/>
        <end position="708"/>
    </location>
</feature>
<feature type="region of interest" description="Disordered" evidence="10">
    <location>
        <begin position="126"/>
        <end position="147"/>
    </location>
</feature>
<evidence type="ECO:0000256" key="9">
    <source>
        <dbReference type="PROSITE-ProRule" id="PRU00124"/>
    </source>
</evidence>
<protein>
    <submittedName>
        <fullName evidence="12">Uncharacterized protein</fullName>
    </submittedName>
</protein>
<comment type="subcellular location">
    <subcellularLocation>
        <location evidence="1">Membrane</location>
        <topology evidence="1">Single-pass membrane protein</topology>
    </subcellularLocation>
</comment>
<dbReference type="InterPro" id="IPR023415">
    <property type="entry name" value="LDLR_class-A_CS"/>
</dbReference>
<dbReference type="PROSITE" id="PS01209">
    <property type="entry name" value="LDLRA_1"/>
    <property type="match status" value="1"/>
</dbReference>
<dbReference type="PANTHER" id="PTHR22722">
    <property type="entry name" value="LOW-DENSITY LIPOPROTEIN RECEPTOR-RELATED PROTEIN 2-RELATED"/>
    <property type="match status" value="1"/>
</dbReference>
<feature type="compositionally biased region" description="Basic and acidic residues" evidence="10">
    <location>
        <begin position="126"/>
        <end position="135"/>
    </location>
</feature>
<keyword evidence="8" id="KW-0325">Glycoprotein</keyword>
<evidence type="ECO:0000256" key="7">
    <source>
        <dbReference type="ARBA" id="ARBA00023170"/>
    </source>
</evidence>
<evidence type="ECO:0000256" key="6">
    <source>
        <dbReference type="ARBA" id="ARBA00023157"/>
    </source>
</evidence>
<dbReference type="Pfam" id="PF00057">
    <property type="entry name" value="Ldl_recept_a"/>
    <property type="match status" value="3"/>
</dbReference>
<evidence type="ECO:0000256" key="11">
    <source>
        <dbReference type="SAM" id="Phobius"/>
    </source>
</evidence>
<proteinExistence type="predicted"/>
<dbReference type="Gene3D" id="4.10.400.10">
    <property type="entry name" value="Low-density Lipoprotein Receptor"/>
    <property type="match status" value="4"/>
</dbReference>
<evidence type="ECO:0000256" key="5">
    <source>
        <dbReference type="ARBA" id="ARBA00023136"/>
    </source>
</evidence>
<feature type="transmembrane region" description="Helical" evidence="11">
    <location>
        <begin position="520"/>
        <end position="542"/>
    </location>
</feature>
<dbReference type="EMBL" id="JACSDZ010000003">
    <property type="protein sequence ID" value="KAF7409579.1"/>
    <property type="molecule type" value="Genomic_DNA"/>
</dbReference>
<gene>
    <name evidence="12" type="ORF">HZH68_003960</name>
</gene>
<reference evidence="12" key="1">
    <citation type="journal article" date="2020" name="G3 (Bethesda)">
        <title>High-Quality Assemblies for Three Invasive Social Wasps from the &lt;i&gt;Vespula&lt;/i&gt; Genus.</title>
        <authorList>
            <person name="Harrop T.W.R."/>
            <person name="Guhlin J."/>
            <person name="McLaughlin G.M."/>
            <person name="Permina E."/>
            <person name="Stockwell P."/>
            <person name="Gilligan J."/>
            <person name="Le Lec M.F."/>
            <person name="Gruber M.A.M."/>
            <person name="Quinn O."/>
            <person name="Lovegrove M."/>
            <person name="Duncan E.J."/>
            <person name="Remnant E.J."/>
            <person name="Van Eeckhoven J."/>
            <person name="Graham B."/>
            <person name="Knapp R.A."/>
            <person name="Langford K.W."/>
            <person name="Kronenberg Z."/>
            <person name="Press M.O."/>
            <person name="Eacker S.M."/>
            <person name="Wilson-Rankin E.E."/>
            <person name="Purcell J."/>
            <person name="Lester P.J."/>
            <person name="Dearden P.K."/>
        </authorList>
    </citation>
    <scope>NUCLEOTIDE SEQUENCE</scope>
    <source>
        <strain evidence="12">Linc-1</strain>
    </source>
</reference>
<dbReference type="PROSITE" id="PS50068">
    <property type="entry name" value="LDLRA_2"/>
    <property type="match status" value="4"/>
</dbReference>